<evidence type="ECO:0008006" key="3">
    <source>
        <dbReference type="Google" id="ProtNLM"/>
    </source>
</evidence>
<evidence type="ECO:0000313" key="1">
    <source>
        <dbReference type="EMBL" id="MCQ8106075.1"/>
    </source>
</evidence>
<organism evidence="1 2">
    <name type="scientific">Methylomonas subterranea</name>
    <dbReference type="NCBI Taxonomy" id="2952225"/>
    <lineage>
        <taxon>Bacteria</taxon>
        <taxon>Pseudomonadati</taxon>
        <taxon>Pseudomonadota</taxon>
        <taxon>Gammaproteobacteria</taxon>
        <taxon>Methylococcales</taxon>
        <taxon>Methylococcaceae</taxon>
        <taxon>Methylomonas</taxon>
    </lineage>
</organism>
<comment type="caution">
    <text evidence="1">The sequence shown here is derived from an EMBL/GenBank/DDBJ whole genome shotgun (WGS) entry which is preliminary data.</text>
</comment>
<name>A0ABT1TKT3_9GAMM</name>
<gene>
    <name evidence="1" type="ORF">NP590_18340</name>
</gene>
<evidence type="ECO:0000313" key="2">
    <source>
        <dbReference type="Proteomes" id="UP001524499"/>
    </source>
</evidence>
<keyword evidence="2" id="KW-1185">Reference proteome</keyword>
<dbReference type="RefSeq" id="WP_256604132.1">
    <property type="nucleotide sequence ID" value="NZ_JANIBJ010000047.1"/>
</dbReference>
<protein>
    <recommendedName>
        <fullName evidence="3">Transposase</fullName>
    </recommendedName>
</protein>
<accession>A0ABT1TKT3</accession>
<reference evidence="1 2" key="1">
    <citation type="submission" date="2022-07" db="EMBL/GenBank/DDBJ databases">
        <title>Methylomonas rivi sp. nov., Methylomonas rosea sp. nov., Methylomonas aureus sp. nov. and Methylomonas subterranea sp. nov., four novel methanotrophs isolated from a freshwater creek and the deep terrestrial subsurface.</title>
        <authorList>
            <person name="Abin C."/>
            <person name="Sankaranarayanan K."/>
            <person name="Garner C."/>
            <person name="Sindelar R."/>
            <person name="Kotary K."/>
            <person name="Garner R."/>
            <person name="Barclay S."/>
            <person name="Lawson P."/>
            <person name="Krumholz L."/>
        </authorList>
    </citation>
    <scope>NUCLEOTIDE SEQUENCE [LARGE SCALE GENOMIC DNA]</scope>
    <source>
        <strain evidence="1 2">SURF-2</strain>
    </source>
</reference>
<dbReference type="Proteomes" id="UP001524499">
    <property type="component" value="Unassembled WGS sequence"/>
</dbReference>
<dbReference type="EMBL" id="JANIBJ010000047">
    <property type="protein sequence ID" value="MCQ8106075.1"/>
    <property type="molecule type" value="Genomic_DNA"/>
</dbReference>
<proteinExistence type="predicted"/>
<feature type="non-terminal residue" evidence="1">
    <location>
        <position position="1"/>
    </location>
</feature>
<sequence length="87" mass="9855">PIRARQPRPSPAEKPRLSRKTHSILYAVVNAALWYKNAQEFKFFALPPSGESADSRPASLFSNCMFFVRADCRNRQVTHHSIINQGA</sequence>